<accession>A0A1M7UZB5</accession>
<keyword evidence="4" id="KW-1185">Reference proteome</keyword>
<feature type="domain" description="AMP-dependent synthetase/ligase" evidence="1">
    <location>
        <begin position="31"/>
        <end position="400"/>
    </location>
</feature>
<dbReference type="GO" id="GO:0016878">
    <property type="term" value="F:acid-thiol ligase activity"/>
    <property type="evidence" value="ECO:0007669"/>
    <property type="project" value="UniProtKB-ARBA"/>
</dbReference>
<feature type="domain" description="AMP-binding enzyme C-terminal" evidence="2">
    <location>
        <begin position="450"/>
        <end position="525"/>
    </location>
</feature>
<dbReference type="Pfam" id="PF13193">
    <property type="entry name" value="AMP-binding_C"/>
    <property type="match status" value="1"/>
</dbReference>
<dbReference type="Gene3D" id="3.30.300.30">
    <property type="match status" value="1"/>
</dbReference>
<organism evidence="3 4">
    <name type="scientific">Desulfitobacterium chlororespirans DSM 11544</name>
    <dbReference type="NCBI Taxonomy" id="1121395"/>
    <lineage>
        <taxon>Bacteria</taxon>
        <taxon>Bacillati</taxon>
        <taxon>Bacillota</taxon>
        <taxon>Clostridia</taxon>
        <taxon>Eubacteriales</taxon>
        <taxon>Desulfitobacteriaceae</taxon>
        <taxon>Desulfitobacterium</taxon>
    </lineage>
</organism>
<protein>
    <submittedName>
        <fullName evidence="3">Long-chain acyl-CoA synthetase</fullName>
    </submittedName>
</protein>
<gene>
    <name evidence="3" type="ORF">SAMN02745215_05243</name>
</gene>
<dbReference type="InterPro" id="IPR050237">
    <property type="entry name" value="ATP-dep_AMP-bd_enzyme"/>
</dbReference>
<evidence type="ECO:0000313" key="4">
    <source>
        <dbReference type="Proteomes" id="UP000184010"/>
    </source>
</evidence>
<dbReference type="Proteomes" id="UP000184010">
    <property type="component" value="Unassembled WGS sequence"/>
</dbReference>
<dbReference type="RefSeq" id="WP_072775287.1">
    <property type="nucleotide sequence ID" value="NZ_FRDN01000024.1"/>
</dbReference>
<dbReference type="STRING" id="1121395.SAMN02745215_05243"/>
<evidence type="ECO:0000313" key="3">
    <source>
        <dbReference type="EMBL" id="SHN88270.1"/>
    </source>
</evidence>
<reference evidence="4" key="1">
    <citation type="submission" date="2016-12" db="EMBL/GenBank/DDBJ databases">
        <authorList>
            <person name="Varghese N."/>
            <person name="Submissions S."/>
        </authorList>
    </citation>
    <scope>NUCLEOTIDE SEQUENCE [LARGE SCALE GENOMIC DNA]</scope>
    <source>
        <strain evidence="4">DSM 11544</strain>
    </source>
</reference>
<dbReference type="AlphaFoldDB" id="A0A1M7UZB5"/>
<dbReference type="EMBL" id="FRDN01000024">
    <property type="protein sequence ID" value="SHN88270.1"/>
    <property type="molecule type" value="Genomic_DNA"/>
</dbReference>
<dbReference type="PANTHER" id="PTHR43767">
    <property type="entry name" value="LONG-CHAIN-FATTY-ACID--COA LIGASE"/>
    <property type="match status" value="1"/>
</dbReference>
<evidence type="ECO:0000259" key="1">
    <source>
        <dbReference type="Pfam" id="PF00501"/>
    </source>
</evidence>
<dbReference type="InterPro" id="IPR045851">
    <property type="entry name" value="AMP-bd_C_sf"/>
</dbReference>
<dbReference type="InterPro" id="IPR000873">
    <property type="entry name" value="AMP-dep_synth/lig_dom"/>
</dbReference>
<dbReference type="PANTHER" id="PTHR43767:SF1">
    <property type="entry name" value="NONRIBOSOMAL PEPTIDE SYNTHASE PES1 (EUROFUNG)-RELATED"/>
    <property type="match status" value="1"/>
</dbReference>
<dbReference type="PROSITE" id="PS00455">
    <property type="entry name" value="AMP_BINDING"/>
    <property type="match status" value="1"/>
</dbReference>
<evidence type="ECO:0000259" key="2">
    <source>
        <dbReference type="Pfam" id="PF13193"/>
    </source>
</evidence>
<dbReference type="InterPro" id="IPR020845">
    <property type="entry name" value="AMP-binding_CS"/>
</dbReference>
<proteinExistence type="predicted"/>
<dbReference type="InterPro" id="IPR042099">
    <property type="entry name" value="ANL_N_sf"/>
</dbReference>
<sequence>MESKTWHQFYPKGVPCQIDCSNLSSKALFNQCVNRSPDRVYLVQENLSLTYGKVNWMARKLAGALIKLGYQKGNRIAVVSSNNPQFVVAVQACFKLGAVIVPVNPRYTQRELGYIFSDSGADTVFVIDKALDSVKALMESGMTSIRNVIVINNEDLTQINYQNDNILNFDDAVNMGDDIEPDLSIAPEDLALLQYTGGTTGLPKGCMHTNLSIEVMARIACAWFSPALTNGYFITLCALPLYHSFGFNTNILLNLIAGGTIILLEKPKSAIILKAIQHFQPNFFQAVPAMLFDLLQHPDIKTTDMTCLKALVSAGSSLPLKVKQTFEKVTGCEVFELYGLTEASVSGTPFKGKYKQGSVGVPFPGTEVKIVDLKSGSKELKPGEEGELIVKGIQLMSGYWNNPEETKLVLREGWLYTGDIATQDTEGYIRVIDRKKDMVISSGFNVYCREIEEVLYNHERIKEVCTIGIPDDKRGEAIKVFIVLKEKENINEREIIDYCRNNLVSYKIPQEVEFIDIIPKTMVGKPDRKRLKNMQCMNSII</sequence>
<dbReference type="InterPro" id="IPR025110">
    <property type="entry name" value="AMP-bd_C"/>
</dbReference>
<dbReference type="SUPFAM" id="SSF56801">
    <property type="entry name" value="Acetyl-CoA synthetase-like"/>
    <property type="match status" value="1"/>
</dbReference>
<dbReference type="Pfam" id="PF00501">
    <property type="entry name" value="AMP-binding"/>
    <property type="match status" value="1"/>
</dbReference>
<dbReference type="Gene3D" id="3.40.50.12780">
    <property type="entry name" value="N-terminal domain of ligase-like"/>
    <property type="match status" value="1"/>
</dbReference>
<name>A0A1M7UZB5_9FIRM</name>